<dbReference type="AlphaFoldDB" id="A0A9W8GLU5"/>
<sequence>MEDNNNNKEAQAPAAADVKDAKPDTEHVNIKVIGPDNSEVMFKIKTSTKLSKLMTAYCSRTGQTMGSVRFLVDGQRIGPDDTPQGLGLEEGDAIDAMTEQVGGCHC</sequence>
<feature type="domain" description="Ubiquitin-like" evidence="2">
    <location>
        <begin position="26"/>
        <end position="103"/>
    </location>
</feature>
<dbReference type="SUPFAM" id="SSF54236">
    <property type="entry name" value="Ubiquitin-like"/>
    <property type="match status" value="1"/>
</dbReference>
<name>A0A9W8GLU5_9FUNG</name>
<dbReference type="PANTHER" id="PTHR10562">
    <property type="entry name" value="SMALL UBIQUITIN-RELATED MODIFIER"/>
    <property type="match status" value="1"/>
</dbReference>
<feature type="region of interest" description="Disordered" evidence="1">
    <location>
        <begin position="1"/>
        <end position="23"/>
    </location>
</feature>
<proteinExistence type="predicted"/>
<dbReference type="InterPro" id="IPR029071">
    <property type="entry name" value="Ubiquitin-like_domsf"/>
</dbReference>
<dbReference type="EMBL" id="JANBTX010000087">
    <property type="protein sequence ID" value="KAJ2686985.1"/>
    <property type="molecule type" value="Genomic_DNA"/>
</dbReference>
<dbReference type="Pfam" id="PF11976">
    <property type="entry name" value="Rad60-SLD"/>
    <property type="match status" value="1"/>
</dbReference>
<dbReference type="InterPro" id="IPR022617">
    <property type="entry name" value="Rad60/SUMO-like_dom"/>
</dbReference>
<evidence type="ECO:0000313" key="3">
    <source>
        <dbReference type="EMBL" id="KAJ2686985.1"/>
    </source>
</evidence>
<evidence type="ECO:0000259" key="2">
    <source>
        <dbReference type="PROSITE" id="PS50053"/>
    </source>
</evidence>
<keyword evidence="4" id="KW-1185">Reference proteome</keyword>
<accession>A0A9W8GLU5</accession>
<dbReference type="OrthoDB" id="442921at2759"/>
<protein>
    <submittedName>
        <fullName evidence="3">SUMO protein smt3</fullName>
    </submittedName>
</protein>
<dbReference type="Proteomes" id="UP001151516">
    <property type="component" value="Unassembled WGS sequence"/>
</dbReference>
<dbReference type="InterPro" id="IPR000626">
    <property type="entry name" value="Ubiquitin-like_dom"/>
</dbReference>
<reference evidence="3" key="1">
    <citation type="submission" date="2022-07" db="EMBL/GenBank/DDBJ databases">
        <title>Phylogenomic reconstructions and comparative analyses of Kickxellomycotina fungi.</title>
        <authorList>
            <person name="Reynolds N.K."/>
            <person name="Stajich J.E."/>
            <person name="Barry K."/>
            <person name="Grigoriev I.V."/>
            <person name="Crous P."/>
            <person name="Smith M.E."/>
        </authorList>
    </citation>
    <scope>NUCLEOTIDE SEQUENCE</scope>
    <source>
        <strain evidence="3">CBS 109367</strain>
    </source>
</reference>
<dbReference type="CDD" id="cd16116">
    <property type="entry name" value="Ubl_Smt3_like"/>
    <property type="match status" value="1"/>
</dbReference>
<evidence type="ECO:0000256" key="1">
    <source>
        <dbReference type="SAM" id="MobiDB-lite"/>
    </source>
</evidence>
<dbReference type="Gene3D" id="3.10.20.90">
    <property type="entry name" value="Phosphatidylinositol 3-kinase Catalytic Subunit, Chain A, domain 1"/>
    <property type="match status" value="1"/>
</dbReference>
<comment type="caution">
    <text evidence="3">The sequence shown here is derived from an EMBL/GenBank/DDBJ whole genome shotgun (WGS) entry which is preliminary data.</text>
</comment>
<dbReference type="FunFam" id="3.10.20.90:FF:000202">
    <property type="entry name" value="Small ubiquitin-related modifier I"/>
    <property type="match status" value="1"/>
</dbReference>
<dbReference type="PROSITE" id="PS50053">
    <property type="entry name" value="UBIQUITIN_2"/>
    <property type="match status" value="1"/>
</dbReference>
<evidence type="ECO:0000313" key="4">
    <source>
        <dbReference type="Proteomes" id="UP001151516"/>
    </source>
</evidence>
<gene>
    <name evidence="3" type="primary">SMT3</name>
    <name evidence="3" type="ORF">IWW39_003255</name>
</gene>
<dbReference type="SMART" id="SM00213">
    <property type="entry name" value="UBQ"/>
    <property type="match status" value="1"/>
</dbReference>
<organism evidence="3 4">
    <name type="scientific">Coemansia spiralis</name>
    <dbReference type="NCBI Taxonomy" id="417178"/>
    <lineage>
        <taxon>Eukaryota</taxon>
        <taxon>Fungi</taxon>
        <taxon>Fungi incertae sedis</taxon>
        <taxon>Zoopagomycota</taxon>
        <taxon>Kickxellomycotina</taxon>
        <taxon>Kickxellomycetes</taxon>
        <taxon>Kickxellales</taxon>
        <taxon>Kickxellaceae</taxon>
        <taxon>Coemansia</taxon>
    </lineage>
</organism>